<protein>
    <recommendedName>
        <fullName evidence="4">MtN3 and saliva related transmembrane protein</fullName>
    </recommendedName>
</protein>
<dbReference type="Gene3D" id="1.20.1280.290">
    <property type="match status" value="1"/>
</dbReference>
<evidence type="ECO:0000256" key="1">
    <source>
        <dbReference type="SAM" id="Phobius"/>
    </source>
</evidence>
<evidence type="ECO:0000313" key="3">
    <source>
        <dbReference type="Proteomes" id="UP000229675"/>
    </source>
</evidence>
<sequence>MPQVIKIIKTKGTKDISLLMYTILTTGFFFWLTYGLIIKDIPIILANTISFSLALTVLIFKIKHG</sequence>
<dbReference type="GO" id="GO:0051119">
    <property type="term" value="F:sugar transmembrane transporter activity"/>
    <property type="evidence" value="ECO:0007669"/>
    <property type="project" value="InterPro"/>
</dbReference>
<dbReference type="NCBIfam" id="NF037968">
    <property type="entry name" value="SemiSWEET_2"/>
    <property type="match status" value="1"/>
</dbReference>
<dbReference type="InterPro" id="IPR047662">
    <property type="entry name" value="SemiSWEET"/>
</dbReference>
<gene>
    <name evidence="2" type="ORF">COT59_00200</name>
</gene>
<dbReference type="Pfam" id="PF03083">
    <property type="entry name" value="MtN3_slv"/>
    <property type="match status" value="1"/>
</dbReference>
<dbReference type="InterPro" id="IPR004316">
    <property type="entry name" value="SWEET_rpt"/>
</dbReference>
<evidence type="ECO:0008006" key="4">
    <source>
        <dbReference type="Google" id="ProtNLM"/>
    </source>
</evidence>
<evidence type="ECO:0000313" key="2">
    <source>
        <dbReference type="EMBL" id="PIS17513.1"/>
    </source>
</evidence>
<reference evidence="3" key="1">
    <citation type="submission" date="2017-09" db="EMBL/GenBank/DDBJ databases">
        <title>Depth-based differentiation of microbial function through sediment-hosted aquifers and enrichment of novel symbionts in the deep terrestrial subsurface.</title>
        <authorList>
            <person name="Probst A.J."/>
            <person name="Ladd B."/>
            <person name="Jarett J.K."/>
            <person name="Geller-Mcgrath D.E."/>
            <person name="Sieber C.M.K."/>
            <person name="Emerson J.B."/>
            <person name="Anantharaman K."/>
            <person name="Thomas B.C."/>
            <person name="Malmstrom R."/>
            <person name="Stieglmeier M."/>
            <person name="Klingl A."/>
            <person name="Woyke T."/>
            <person name="Ryan C.M."/>
            <person name="Banfield J.F."/>
        </authorList>
    </citation>
    <scope>NUCLEOTIDE SEQUENCE [LARGE SCALE GENOMIC DNA]</scope>
</reference>
<dbReference type="EMBL" id="PEZD01000006">
    <property type="protein sequence ID" value="PIS17513.1"/>
    <property type="molecule type" value="Genomic_DNA"/>
</dbReference>
<organism evidence="2 3">
    <name type="scientific">Candidatus Nealsonbacteria bacterium CG09_land_8_20_14_0_10_42_14</name>
    <dbReference type="NCBI Taxonomy" id="1974707"/>
    <lineage>
        <taxon>Bacteria</taxon>
        <taxon>Candidatus Nealsoniibacteriota</taxon>
    </lineage>
</organism>
<accession>A0A2H0WXX4</accession>
<name>A0A2H0WXX4_9BACT</name>
<dbReference type="Proteomes" id="UP000229675">
    <property type="component" value="Unassembled WGS sequence"/>
</dbReference>
<feature type="transmembrane region" description="Helical" evidence="1">
    <location>
        <begin position="43"/>
        <end position="60"/>
    </location>
</feature>
<keyword evidence="1" id="KW-0812">Transmembrane</keyword>
<keyword evidence="1" id="KW-0472">Membrane</keyword>
<dbReference type="GO" id="GO:0016020">
    <property type="term" value="C:membrane"/>
    <property type="evidence" value="ECO:0007669"/>
    <property type="project" value="InterPro"/>
</dbReference>
<feature type="transmembrane region" description="Helical" evidence="1">
    <location>
        <begin position="18"/>
        <end position="37"/>
    </location>
</feature>
<proteinExistence type="predicted"/>
<dbReference type="AlphaFoldDB" id="A0A2H0WXX4"/>
<keyword evidence="1" id="KW-1133">Transmembrane helix</keyword>
<comment type="caution">
    <text evidence="2">The sequence shown here is derived from an EMBL/GenBank/DDBJ whole genome shotgun (WGS) entry which is preliminary data.</text>
</comment>